<dbReference type="GO" id="GO:0015344">
    <property type="term" value="F:siderophore uptake transmembrane transporter activity"/>
    <property type="evidence" value="ECO:0007669"/>
    <property type="project" value="TreeGrafter"/>
</dbReference>
<evidence type="ECO:0000256" key="5">
    <source>
        <dbReference type="ARBA" id="ARBA00022692"/>
    </source>
</evidence>
<keyword evidence="4 11" id="KW-1134">Transmembrane beta strand</keyword>
<evidence type="ECO:0000256" key="4">
    <source>
        <dbReference type="ARBA" id="ARBA00022452"/>
    </source>
</evidence>
<keyword evidence="6 14" id="KW-0732">Signal</keyword>
<feature type="domain" description="TonB-dependent receptor-like beta-barrel" evidence="15">
    <location>
        <begin position="232"/>
        <end position="587"/>
    </location>
</feature>
<keyword evidence="7 12" id="KW-0798">TonB box</keyword>
<dbReference type="PANTHER" id="PTHR30069:SF29">
    <property type="entry name" value="HEMOGLOBIN AND HEMOGLOBIN-HAPTOGLOBIN-BINDING PROTEIN 1-RELATED"/>
    <property type="match status" value="1"/>
</dbReference>
<dbReference type="EMBL" id="CP048711">
    <property type="protein sequence ID" value="QIB64694.1"/>
    <property type="molecule type" value="Genomic_DNA"/>
</dbReference>
<dbReference type="GO" id="GO:0044718">
    <property type="term" value="P:siderophore transmembrane transport"/>
    <property type="evidence" value="ECO:0007669"/>
    <property type="project" value="TreeGrafter"/>
</dbReference>
<dbReference type="InterPro" id="IPR039426">
    <property type="entry name" value="TonB-dep_rcpt-like"/>
</dbReference>
<evidence type="ECO:0000256" key="11">
    <source>
        <dbReference type="PROSITE-ProRule" id="PRU01360"/>
    </source>
</evidence>
<keyword evidence="8 11" id="KW-0472">Membrane</keyword>
<keyword evidence="5 11" id="KW-0812">Transmembrane</keyword>
<keyword evidence="9 17" id="KW-0675">Receptor</keyword>
<keyword evidence="3 11" id="KW-0813">Transport</keyword>
<comment type="subcellular location">
    <subcellularLocation>
        <location evidence="1 11">Cell outer membrane</location>
        <topology evidence="1 11">Multi-pass membrane protein</topology>
    </subcellularLocation>
</comment>
<evidence type="ECO:0000256" key="13">
    <source>
        <dbReference type="SAM" id="MobiDB-lite"/>
    </source>
</evidence>
<evidence type="ECO:0000256" key="2">
    <source>
        <dbReference type="ARBA" id="ARBA00008143"/>
    </source>
</evidence>
<evidence type="ECO:0000256" key="3">
    <source>
        <dbReference type="ARBA" id="ARBA00022448"/>
    </source>
</evidence>
<dbReference type="InterPro" id="IPR000531">
    <property type="entry name" value="Beta-barrel_TonB"/>
</dbReference>
<protein>
    <submittedName>
        <fullName evidence="17">TonB-dependent receptor</fullName>
    </submittedName>
</protein>
<dbReference type="Gene3D" id="2.170.130.10">
    <property type="entry name" value="TonB-dependent receptor, plug domain"/>
    <property type="match status" value="1"/>
</dbReference>
<dbReference type="AlphaFoldDB" id="A0A6C0U5H3"/>
<feature type="compositionally biased region" description="Polar residues" evidence="13">
    <location>
        <begin position="222"/>
        <end position="231"/>
    </location>
</feature>
<evidence type="ECO:0000259" key="16">
    <source>
        <dbReference type="Pfam" id="PF07715"/>
    </source>
</evidence>
<dbReference type="CDD" id="cd01347">
    <property type="entry name" value="ligand_gated_channel"/>
    <property type="match status" value="1"/>
</dbReference>
<name>A0A6C0U5H3_9GAMM</name>
<dbReference type="Gene3D" id="2.40.170.20">
    <property type="entry name" value="TonB-dependent receptor, beta-barrel domain"/>
    <property type="match status" value="1"/>
</dbReference>
<evidence type="ECO:0000256" key="14">
    <source>
        <dbReference type="SAM" id="SignalP"/>
    </source>
</evidence>
<feature type="chain" id="PRO_5025346295" evidence="14">
    <location>
        <begin position="20"/>
        <end position="613"/>
    </location>
</feature>
<feature type="region of interest" description="Disordered" evidence="13">
    <location>
        <begin position="222"/>
        <end position="242"/>
    </location>
</feature>
<organism evidence="17 18">
    <name type="scientific">Kineobactrum salinum</name>
    <dbReference type="NCBI Taxonomy" id="2708301"/>
    <lineage>
        <taxon>Bacteria</taxon>
        <taxon>Pseudomonadati</taxon>
        <taxon>Pseudomonadota</taxon>
        <taxon>Gammaproteobacteria</taxon>
        <taxon>Cellvibrionales</taxon>
        <taxon>Halieaceae</taxon>
        <taxon>Kineobactrum</taxon>
    </lineage>
</organism>
<comment type="similarity">
    <text evidence="2">Belongs to the TonB-dependent receptor family. Hemoglobin/haptoglobin binding protein subfamily.</text>
</comment>
<reference evidence="17 18" key="1">
    <citation type="submission" date="2020-02" db="EMBL/GenBank/DDBJ databases">
        <title>Genome sequencing for Kineobactrum sp. M2.</title>
        <authorList>
            <person name="Park S.-J."/>
        </authorList>
    </citation>
    <scope>NUCLEOTIDE SEQUENCE [LARGE SCALE GENOMIC DNA]</scope>
    <source>
        <strain evidence="17 18">M2</strain>
    </source>
</reference>
<evidence type="ECO:0000256" key="7">
    <source>
        <dbReference type="ARBA" id="ARBA00023077"/>
    </source>
</evidence>
<feature type="domain" description="TonB-dependent receptor plug" evidence="16">
    <location>
        <begin position="42"/>
        <end position="142"/>
    </location>
</feature>
<dbReference type="SUPFAM" id="SSF56935">
    <property type="entry name" value="Porins"/>
    <property type="match status" value="1"/>
</dbReference>
<dbReference type="PANTHER" id="PTHR30069">
    <property type="entry name" value="TONB-DEPENDENT OUTER MEMBRANE RECEPTOR"/>
    <property type="match status" value="1"/>
</dbReference>
<evidence type="ECO:0000256" key="6">
    <source>
        <dbReference type="ARBA" id="ARBA00022729"/>
    </source>
</evidence>
<keyword evidence="18" id="KW-1185">Reference proteome</keyword>
<dbReference type="InterPro" id="IPR012910">
    <property type="entry name" value="Plug_dom"/>
</dbReference>
<dbReference type="InterPro" id="IPR037066">
    <property type="entry name" value="Plug_dom_sf"/>
</dbReference>
<dbReference type="GO" id="GO:0009279">
    <property type="term" value="C:cell outer membrane"/>
    <property type="evidence" value="ECO:0007669"/>
    <property type="project" value="UniProtKB-SubCell"/>
</dbReference>
<feature type="signal peptide" evidence="14">
    <location>
        <begin position="1"/>
        <end position="19"/>
    </location>
</feature>
<dbReference type="InterPro" id="IPR036942">
    <property type="entry name" value="Beta-barrel_TonB_sf"/>
</dbReference>
<keyword evidence="10 11" id="KW-0998">Cell outer membrane</keyword>
<evidence type="ECO:0000256" key="9">
    <source>
        <dbReference type="ARBA" id="ARBA00023170"/>
    </source>
</evidence>
<dbReference type="Proteomes" id="UP000477680">
    <property type="component" value="Chromosome"/>
</dbReference>
<evidence type="ECO:0000256" key="1">
    <source>
        <dbReference type="ARBA" id="ARBA00004571"/>
    </source>
</evidence>
<evidence type="ECO:0000256" key="8">
    <source>
        <dbReference type="ARBA" id="ARBA00023136"/>
    </source>
</evidence>
<dbReference type="RefSeq" id="WP_163493944.1">
    <property type="nucleotide sequence ID" value="NZ_CP048711.1"/>
</dbReference>
<gene>
    <name evidence="17" type="ORF">G3T16_04115</name>
</gene>
<evidence type="ECO:0000313" key="17">
    <source>
        <dbReference type="EMBL" id="QIB64694.1"/>
    </source>
</evidence>
<dbReference type="Pfam" id="PF07715">
    <property type="entry name" value="Plug"/>
    <property type="match status" value="1"/>
</dbReference>
<evidence type="ECO:0000313" key="18">
    <source>
        <dbReference type="Proteomes" id="UP000477680"/>
    </source>
</evidence>
<evidence type="ECO:0000256" key="12">
    <source>
        <dbReference type="RuleBase" id="RU003357"/>
    </source>
</evidence>
<evidence type="ECO:0000256" key="10">
    <source>
        <dbReference type="ARBA" id="ARBA00023237"/>
    </source>
</evidence>
<evidence type="ECO:0000259" key="15">
    <source>
        <dbReference type="Pfam" id="PF00593"/>
    </source>
</evidence>
<accession>A0A6C0U5H3</accession>
<dbReference type="PROSITE" id="PS52016">
    <property type="entry name" value="TONB_DEPENDENT_REC_3"/>
    <property type="match status" value="1"/>
</dbReference>
<sequence>MTRKLAGLAALCAATQGFAEGIETVTVTGTRLPDRPLAAHHNLSRETIERVNPPTMVALLRQIPNLVMSENGAAAGHSFASIRGGEPNFILVMIDGVAVNDPTNSSGGGFDFNQLDPALIERVEVYRGGTSAVHGGEAISGIIHFITRRTATSSLALEAGTDDQHRASLALATSRQGDYAALLNLSASRERPSVHADHENRQALLKLAADKDRSQHQLLLSASHTDNQSLAEDSGGIRYANPRTTESRVSRQWLASLGSQFQPASDQQWVARLSWSRHRMDTDNPGIADGILDGIPPSDIQSDYRKLDGEFFFRWQANAAWHMLAGASGQQAEGSNRGVLDYGFPLPVDFALRQENYGLFAETARTFGALTLELGVRHDAPSGFDNELSSRFSLDYQFHPGARVYGAYSEGYKLPSFFALAHPLVGNPALSPELSRNSEIGLKLQGESGREMALILFHNQYRDLVDFDPELFLSVNQSEVTASGAEWRGAGRLTPWLNLELDLTYLDTDIKHSDSRLRRRPRWYGGLHLHAALGRLDLSLSADSRGSFYDSSVPTGPVTLGGYTDLSLAARWQLGPAISLTLNVDNLLDRSYQSAVGFIDPGAQIRAGVQYQL</sequence>
<dbReference type="Pfam" id="PF00593">
    <property type="entry name" value="TonB_dep_Rec_b-barrel"/>
    <property type="match status" value="1"/>
</dbReference>
<dbReference type="KEGG" id="kim:G3T16_04115"/>
<proteinExistence type="inferred from homology"/>